<feature type="region of interest" description="Disordered" evidence="1">
    <location>
        <begin position="303"/>
        <end position="337"/>
    </location>
</feature>
<dbReference type="EMBL" id="CAWUHC010000015">
    <property type="protein sequence ID" value="CAK7215751.1"/>
    <property type="molecule type" value="Genomic_DNA"/>
</dbReference>
<evidence type="ECO:0000313" key="2">
    <source>
        <dbReference type="EMBL" id="CAK7215751.1"/>
    </source>
</evidence>
<protein>
    <submittedName>
        <fullName evidence="2">Uncharacterized protein</fullName>
    </submittedName>
</protein>
<evidence type="ECO:0000256" key="1">
    <source>
        <dbReference type="SAM" id="MobiDB-lite"/>
    </source>
</evidence>
<dbReference type="Proteomes" id="UP001642406">
    <property type="component" value="Unassembled WGS sequence"/>
</dbReference>
<reference evidence="2 3" key="1">
    <citation type="submission" date="2024-01" db="EMBL/GenBank/DDBJ databases">
        <authorList>
            <person name="Allen C."/>
            <person name="Tagirdzhanova G."/>
        </authorList>
    </citation>
    <scope>NUCLEOTIDE SEQUENCE [LARGE SCALE GENOMIC DNA]</scope>
</reference>
<proteinExistence type="predicted"/>
<sequence length="587" mass="68443">MFGLADSIFEYGHWSVAEERDLRNQWFAVSTDFSRFSEVQRQMYEQPEIKDSKSGNLNNPLEAELWLWDILQHRYRCGLNDLFRYGLRPCIKKKDACETGRTFAQYCAKLTAILVHPLWGTSSLAHVRYLLQRIVQERVPGHIKPLIPPYSYDRPPFVDTARHWGYETSMRMTLYDDEPLERDNEETTTVASGHGDAPGKGSASARLKNALHEAAKASSEAEAEMAQFLFHSSAPRDYWWLDKEIKPLQEPGSEAMEEDSGEEDSNESGSGEDSPNPYGLKVDESFYHGGFKFADSYLHLDEEQRRENRREEDRLANRKKDGEQHEETTRKGKIDSQEDNFRDDQVFFDLRVQDLDQLLGLMSHRKFLYKGNFRTPDCYLMGYTRAHTIFGYGGEKEKGDSEEGDLAPKPPLLTCMQCAQKYHQYRRDTTFMEDDDSDDDDENDNDDHDHDHDNDHGQDYYHDHAYDHQDHKPDHDHIIDQNFVRDVGPDREVEWLTRRKCEWLLSGCRERIIREALEYENNEETEGNSKQISLPDIPPFDPPPLVRFDRTFTHPTQLAVLERMHGRPHASELWCFDGLVEEDEGKK</sequence>
<feature type="region of interest" description="Disordered" evidence="1">
    <location>
        <begin position="175"/>
        <end position="204"/>
    </location>
</feature>
<keyword evidence="3" id="KW-1185">Reference proteome</keyword>
<accession>A0ABP0B969</accession>
<organism evidence="2 3">
    <name type="scientific">Sporothrix bragantina</name>
    <dbReference type="NCBI Taxonomy" id="671064"/>
    <lineage>
        <taxon>Eukaryota</taxon>
        <taxon>Fungi</taxon>
        <taxon>Dikarya</taxon>
        <taxon>Ascomycota</taxon>
        <taxon>Pezizomycotina</taxon>
        <taxon>Sordariomycetes</taxon>
        <taxon>Sordariomycetidae</taxon>
        <taxon>Ophiostomatales</taxon>
        <taxon>Ophiostomataceae</taxon>
        <taxon>Sporothrix</taxon>
    </lineage>
</organism>
<feature type="compositionally biased region" description="Basic and acidic residues" evidence="1">
    <location>
        <begin position="447"/>
        <end position="475"/>
    </location>
</feature>
<feature type="region of interest" description="Disordered" evidence="1">
    <location>
        <begin position="431"/>
        <end position="475"/>
    </location>
</feature>
<name>A0ABP0B969_9PEZI</name>
<evidence type="ECO:0000313" key="3">
    <source>
        <dbReference type="Proteomes" id="UP001642406"/>
    </source>
</evidence>
<feature type="region of interest" description="Disordered" evidence="1">
    <location>
        <begin position="250"/>
        <end position="281"/>
    </location>
</feature>
<feature type="compositionally biased region" description="Acidic residues" evidence="1">
    <location>
        <begin position="255"/>
        <end position="266"/>
    </location>
</feature>
<comment type="caution">
    <text evidence="2">The sequence shown here is derived from an EMBL/GenBank/DDBJ whole genome shotgun (WGS) entry which is preliminary data.</text>
</comment>
<feature type="compositionally biased region" description="Acidic residues" evidence="1">
    <location>
        <begin position="431"/>
        <end position="446"/>
    </location>
</feature>
<gene>
    <name evidence="2" type="ORF">SBRCBS47491_002590</name>
</gene>
<feature type="compositionally biased region" description="Acidic residues" evidence="1">
    <location>
        <begin position="175"/>
        <end position="186"/>
    </location>
</feature>